<keyword evidence="4 8" id="KW-0812">Transmembrane</keyword>
<keyword evidence="3 7" id="KW-0813">Transport</keyword>
<dbReference type="Gene3D" id="1.10.4160.10">
    <property type="entry name" value="Hydantoin permease"/>
    <property type="match status" value="1"/>
</dbReference>
<dbReference type="InterPro" id="IPR001248">
    <property type="entry name" value="Pur-cyt_permease"/>
</dbReference>
<evidence type="ECO:0000256" key="8">
    <source>
        <dbReference type="SAM" id="Phobius"/>
    </source>
</evidence>
<feature type="transmembrane region" description="Helical" evidence="8">
    <location>
        <begin position="254"/>
        <end position="278"/>
    </location>
</feature>
<dbReference type="Proteomes" id="UP000220914">
    <property type="component" value="Unassembled WGS sequence"/>
</dbReference>
<evidence type="ECO:0000256" key="3">
    <source>
        <dbReference type="ARBA" id="ARBA00022448"/>
    </source>
</evidence>
<sequence>MTTQSPLGNGGVDAVGQIETRGVDYIPEAERHSRPKELISVFFGTQLCFGIIVLGFIPVSFGLGWWGSVTSTLVGLAVGSAIFAPLALLSTRTGTNSAVSSGAHFGVVGRVVGSLVGIFTAVGFYALTVWTGGQALVEGLHKLTGIPNGSGQFIVAYAIIASLTLVVAIYGHANVVLANRILIPSMGFLLIVGVIILAPKFTTTPQSPELLLGDFHATWLLSAAAAASLPISYSPYVGDYTRYISAKRWSSTRIVTCAFIGMFAGTAVALCFAIYTAMTFGPDVTDWVAGLVDVSPSAYTAAIVIIALVGSCAQGALCVYGTGLDTSSIFPSLKRIPATLLIGLTGTGVVYIGSFVYSLVSAATAFLIILLVVTAPWVVINLIGYAMSGGKYHTQDLQVFNMHPRIAGGAYWFTHGWNRAAMLAWVPAIVVGMMFVNTTLYVGPWADVAGGIDLSFISAAVIGGLLYAVFVRVIPNSIVRPVAVSEEDDAARLTALRESLQHSSPPHSTVSGMPLAAPIATNQADLT</sequence>
<evidence type="ECO:0000256" key="5">
    <source>
        <dbReference type="ARBA" id="ARBA00022989"/>
    </source>
</evidence>
<name>A0A2A7MQP5_MYCAG</name>
<evidence type="ECO:0000256" key="4">
    <source>
        <dbReference type="ARBA" id="ARBA00022692"/>
    </source>
</evidence>
<feature type="transmembrane region" description="Helical" evidence="8">
    <location>
        <begin position="448"/>
        <end position="470"/>
    </location>
</feature>
<comment type="similarity">
    <text evidence="2 7">Belongs to the purine-cytosine permease (2.A.39) family.</text>
</comment>
<comment type="subcellular location">
    <subcellularLocation>
        <location evidence="1">Membrane</location>
        <topology evidence="1">Multi-pass membrane protein</topology>
    </subcellularLocation>
</comment>
<reference evidence="10 11" key="1">
    <citation type="submission" date="2017-10" db="EMBL/GenBank/DDBJ databases">
        <title>The new phylogeny of genus Mycobacterium.</title>
        <authorList>
            <person name="Tortoli E."/>
            <person name="Trovato A."/>
            <person name="Cirillo D.M."/>
        </authorList>
    </citation>
    <scope>NUCLEOTIDE SEQUENCE [LARGE SCALE GENOMIC DNA]</scope>
    <source>
        <strain evidence="10 11">CCUG37673</strain>
    </source>
</reference>
<evidence type="ECO:0000256" key="6">
    <source>
        <dbReference type="ARBA" id="ARBA00023136"/>
    </source>
</evidence>
<dbReference type="PANTHER" id="PTHR31806:SF1">
    <property type="entry name" value="PURINE-CYTOSINE PERMEASE FCY2-RELATED"/>
    <property type="match status" value="1"/>
</dbReference>
<protein>
    <submittedName>
        <fullName evidence="10">Nitrate reductase</fullName>
    </submittedName>
    <submittedName>
        <fullName evidence="9">Transporter</fullName>
    </submittedName>
</protein>
<dbReference type="InterPro" id="IPR026030">
    <property type="entry name" value="Pur-cyt_permease_Fcy2/21/22"/>
</dbReference>
<dbReference type="OrthoDB" id="9809167at2"/>
<feature type="transmembrane region" description="Helical" evidence="8">
    <location>
        <begin position="366"/>
        <end position="387"/>
    </location>
</feature>
<dbReference type="RefSeq" id="WP_097943953.1">
    <property type="nucleotide sequence ID" value="NZ_BLKS01000001.1"/>
</dbReference>
<reference evidence="9 12" key="2">
    <citation type="journal article" date="2019" name="Emerg. Microbes Infect.">
        <title>Comprehensive subspecies identification of 175 nontuberculous mycobacteria species based on 7547 genomic profiles.</title>
        <authorList>
            <person name="Matsumoto Y."/>
            <person name="Kinjo T."/>
            <person name="Motooka D."/>
            <person name="Nabeya D."/>
            <person name="Jung N."/>
            <person name="Uechi K."/>
            <person name="Horii T."/>
            <person name="Iida T."/>
            <person name="Fujita J."/>
            <person name="Nakamura S."/>
        </authorList>
    </citation>
    <scope>NUCLEOTIDE SEQUENCE [LARGE SCALE GENOMIC DNA]</scope>
    <source>
        <strain evidence="9 12">JCM 6377</strain>
    </source>
</reference>
<evidence type="ECO:0000256" key="2">
    <source>
        <dbReference type="ARBA" id="ARBA00008974"/>
    </source>
</evidence>
<dbReference type="PANTHER" id="PTHR31806">
    <property type="entry name" value="PURINE-CYTOSINE PERMEASE FCY2-RELATED"/>
    <property type="match status" value="1"/>
</dbReference>
<feature type="transmembrane region" description="Helical" evidence="8">
    <location>
        <begin position="63"/>
        <end position="86"/>
    </location>
</feature>
<keyword evidence="5 8" id="KW-1133">Transmembrane helix</keyword>
<feature type="transmembrane region" description="Helical" evidence="8">
    <location>
        <begin position="298"/>
        <end position="320"/>
    </location>
</feature>
<evidence type="ECO:0000313" key="9">
    <source>
        <dbReference type="EMBL" id="GFG52449.1"/>
    </source>
</evidence>
<proteinExistence type="inferred from homology"/>
<evidence type="ECO:0000256" key="1">
    <source>
        <dbReference type="ARBA" id="ARBA00004141"/>
    </source>
</evidence>
<dbReference type="AlphaFoldDB" id="A0A2A7MQP5"/>
<evidence type="ECO:0000256" key="7">
    <source>
        <dbReference type="PIRNR" id="PIRNR002744"/>
    </source>
</evidence>
<accession>A0A2A7MQP5</accession>
<organism evidence="10 11">
    <name type="scientific">Mycolicibacterium agri</name>
    <name type="common">Mycobacterium agri</name>
    <dbReference type="NCBI Taxonomy" id="36811"/>
    <lineage>
        <taxon>Bacteria</taxon>
        <taxon>Bacillati</taxon>
        <taxon>Actinomycetota</taxon>
        <taxon>Actinomycetes</taxon>
        <taxon>Mycobacteriales</taxon>
        <taxon>Mycobacteriaceae</taxon>
        <taxon>Mycolicibacterium</taxon>
    </lineage>
</organism>
<feature type="transmembrane region" description="Helical" evidence="8">
    <location>
        <begin position="38"/>
        <end position="57"/>
    </location>
</feature>
<gene>
    <name evidence="10" type="ORF">CQY20_28780</name>
    <name evidence="9" type="ORF">MAGR_38900</name>
</gene>
<keyword evidence="11" id="KW-1185">Reference proteome</keyword>
<dbReference type="EMBL" id="PDCP01000091">
    <property type="protein sequence ID" value="PEG33813.1"/>
    <property type="molecule type" value="Genomic_DNA"/>
</dbReference>
<dbReference type="GO" id="GO:0022857">
    <property type="term" value="F:transmembrane transporter activity"/>
    <property type="evidence" value="ECO:0007669"/>
    <property type="project" value="InterPro"/>
</dbReference>
<evidence type="ECO:0000313" key="12">
    <source>
        <dbReference type="Proteomes" id="UP000465302"/>
    </source>
</evidence>
<dbReference type="GO" id="GO:0005886">
    <property type="term" value="C:plasma membrane"/>
    <property type="evidence" value="ECO:0007669"/>
    <property type="project" value="TreeGrafter"/>
</dbReference>
<feature type="transmembrane region" description="Helical" evidence="8">
    <location>
        <begin position="422"/>
        <end position="442"/>
    </location>
</feature>
<feature type="transmembrane region" description="Helical" evidence="8">
    <location>
        <begin position="107"/>
        <end position="130"/>
    </location>
</feature>
<feature type="transmembrane region" description="Helical" evidence="8">
    <location>
        <begin position="177"/>
        <end position="198"/>
    </location>
</feature>
<reference evidence="9" key="3">
    <citation type="submission" date="2020-02" db="EMBL/GenBank/DDBJ databases">
        <authorList>
            <person name="Matsumoto Y."/>
            <person name="Motooka D."/>
            <person name="Nakamura S."/>
        </authorList>
    </citation>
    <scope>NUCLEOTIDE SEQUENCE</scope>
    <source>
        <strain evidence="9">JCM 6377</strain>
    </source>
</reference>
<feature type="transmembrane region" description="Helical" evidence="8">
    <location>
        <begin position="150"/>
        <end position="170"/>
    </location>
</feature>
<comment type="caution">
    <text evidence="10">The sequence shown here is derived from an EMBL/GenBank/DDBJ whole genome shotgun (WGS) entry which is preliminary data.</text>
</comment>
<dbReference type="Pfam" id="PF02133">
    <property type="entry name" value="Transp_cyt_pur"/>
    <property type="match status" value="1"/>
</dbReference>
<feature type="transmembrane region" description="Helical" evidence="8">
    <location>
        <begin position="210"/>
        <end position="233"/>
    </location>
</feature>
<evidence type="ECO:0000313" key="10">
    <source>
        <dbReference type="EMBL" id="PEG33813.1"/>
    </source>
</evidence>
<evidence type="ECO:0000313" key="11">
    <source>
        <dbReference type="Proteomes" id="UP000220914"/>
    </source>
</evidence>
<feature type="transmembrane region" description="Helical" evidence="8">
    <location>
        <begin position="340"/>
        <end position="360"/>
    </location>
</feature>
<dbReference type="EMBL" id="BLKS01000001">
    <property type="protein sequence ID" value="GFG52449.1"/>
    <property type="molecule type" value="Genomic_DNA"/>
</dbReference>
<keyword evidence="6 7" id="KW-0472">Membrane</keyword>
<dbReference type="Proteomes" id="UP000465302">
    <property type="component" value="Unassembled WGS sequence"/>
</dbReference>
<dbReference type="PIRSF" id="PIRSF002744">
    <property type="entry name" value="Pur-cyt_permease"/>
    <property type="match status" value="1"/>
</dbReference>